<feature type="signal peptide" evidence="1">
    <location>
        <begin position="1"/>
        <end position="21"/>
    </location>
</feature>
<evidence type="ECO:0000313" key="3">
    <source>
        <dbReference type="Proteomes" id="UP000193396"/>
    </source>
</evidence>
<reference evidence="2 3" key="1">
    <citation type="submission" date="2014-03" db="EMBL/GenBank/DDBJ databases">
        <title>The draft genome sequence of Thalassospira alkalitolerans JCM 18968.</title>
        <authorList>
            <person name="Lai Q."/>
            <person name="Shao Z."/>
        </authorList>
    </citation>
    <scope>NUCLEOTIDE SEQUENCE [LARGE SCALE GENOMIC DNA]</scope>
    <source>
        <strain evidence="2 3">JCM 18968</strain>
    </source>
</reference>
<dbReference type="OrthoDB" id="195732at2"/>
<organism evidence="2 3">
    <name type="scientific">Thalassospira alkalitolerans</name>
    <dbReference type="NCBI Taxonomy" id="1293890"/>
    <lineage>
        <taxon>Bacteria</taxon>
        <taxon>Pseudomonadati</taxon>
        <taxon>Pseudomonadota</taxon>
        <taxon>Alphaproteobacteria</taxon>
        <taxon>Rhodospirillales</taxon>
        <taxon>Thalassospiraceae</taxon>
        <taxon>Thalassospira</taxon>
    </lineage>
</organism>
<comment type="caution">
    <text evidence="2">The sequence shown here is derived from an EMBL/GenBank/DDBJ whole genome shotgun (WGS) entry which is preliminary data.</text>
</comment>
<keyword evidence="3" id="KW-1185">Reference proteome</keyword>
<dbReference type="EMBL" id="JFKB01000012">
    <property type="protein sequence ID" value="OSQ46166.1"/>
    <property type="molecule type" value="Genomic_DNA"/>
</dbReference>
<evidence type="ECO:0000256" key="1">
    <source>
        <dbReference type="SAM" id="SignalP"/>
    </source>
</evidence>
<dbReference type="RefSeq" id="WP_085620199.1">
    <property type="nucleotide sequence ID" value="NZ_CAXBPE010000012.1"/>
</dbReference>
<accession>A0A1Y2L7Z3</accession>
<evidence type="ECO:0000313" key="2">
    <source>
        <dbReference type="EMBL" id="OSQ46166.1"/>
    </source>
</evidence>
<gene>
    <name evidence="2" type="ORF">TALK_16215</name>
</gene>
<dbReference type="AlphaFoldDB" id="A0A1Y2L7Z3"/>
<proteinExistence type="predicted"/>
<name>A0A1Y2L7Z3_9PROT</name>
<sequence length="205" mass="22544">MEATKCFFVLAGLMVGMVSGAAPVLAKSELPGAPDKIITDDTIRSVREWLDSPVVSLSINSQNRLRKDMVQDQIDAADKQWRAEREAEDQPLVAATLTNPLSSYLTQIQARSGGLYAEIFVMDAVGLNVGQSSITSDFWQGDEAKFQNTYPKGANAVFIDEAEYNDETDTWRSQLNMTLSNAQGEPIGAVTIEVNLNELARRQQL</sequence>
<dbReference type="STRING" id="1293890.TALK_16215"/>
<feature type="chain" id="PRO_5012395430" evidence="1">
    <location>
        <begin position="22"/>
        <end position="205"/>
    </location>
</feature>
<dbReference type="Proteomes" id="UP000193396">
    <property type="component" value="Unassembled WGS sequence"/>
</dbReference>
<keyword evidence="1" id="KW-0732">Signal</keyword>
<protein>
    <submittedName>
        <fullName evidence="2">Uncharacterized protein</fullName>
    </submittedName>
</protein>